<dbReference type="Proteomes" id="UP001595683">
    <property type="component" value="Unassembled WGS sequence"/>
</dbReference>
<evidence type="ECO:0000313" key="9">
    <source>
        <dbReference type="EMBL" id="MFC3673730.1"/>
    </source>
</evidence>
<sequence>MEIAPVVKQIIGEIDFDPDALHEKYLHERDKRLERGARSYKEIAGELSHFCEDPHADPNFTRDPINDEVDFLLIGAGFSSLVLGARLRKAGYTAPSNIRLIDAAGDVGGTWYWNRYPGAQCDTEGYVYMPMLEDTGTMPTCKYPYQPEILAQANRIADKYALRENAMFQTSVTGMAWDDKAKKWTITTDRGDNFRSKYVVMATGPLSKPKLPGIPGINSFRGHTFHTCRWDYGYTGGSTLGELDGLKDKRVGIIGTGATSIQCIPHLAASAKELYIFQRTPSCVDLRYNKPTDPEWAASLKPGWQWERMVNFAEVLEGIPDVEVDLVNDGWTVLYRKAFGPALKKAAEQVGRKLDREERSQLLELYDYQNMNRIRQQIADIVKDPKTAESLKPWYRQFCKRPTFHDTYLQAFNRPNVHLVDTDGLGVEQITPDGVMTNGEEYKLDCLIFATGFETETSYVHRAGYDVTGRDGRKLSDYWANGLRTFFGVAVDGFPNLFLLGRTQSGSSLNLLYGITRQIGHVVHMITETEKRGAASVEPSAEAVQNFLDDFWAHKRKADRYWAECTPGFFNNEGNVDNNNGFFADSYGGGIRKFFNNFQEWRDSGDMVGMKFAFATEGTDS</sequence>
<evidence type="ECO:0000256" key="5">
    <source>
        <dbReference type="ARBA" id="ARBA00022857"/>
    </source>
</evidence>
<keyword evidence="10" id="KW-1185">Reference proteome</keyword>
<dbReference type="GO" id="GO:0004497">
    <property type="term" value="F:monooxygenase activity"/>
    <property type="evidence" value="ECO:0007669"/>
    <property type="project" value="UniProtKB-KW"/>
</dbReference>
<keyword evidence="6 9" id="KW-0560">Oxidoreductase</keyword>
<evidence type="ECO:0000313" key="10">
    <source>
        <dbReference type="Proteomes" id="UP001595683"/>
    </source>
</evidence>
<feature type="domain" description="FAD/NAD(P)-binding" evidence="8">
    <location>
        <begin position="73"/>
        <end position="284"/>
    </location>
</feature>
<dbReference type="Pfam" id="PF07992">
    <property type="entry name" value="Pyr_redox_2"/>
    <property type="match status" value="1"/>
</dbReference>
<protein>
    <submittedName>
        <fullName evidence="9">Flavin-containing monooxygenase</fullName>
        <ecNumber evidence="9">1.14.13.-</ecNumber>
    </submittedName>
</protein>
<accession>A0ABV7V8K5</accession>
<dbReference type="RefSeq" id="WP_191325736.1">
    <property type="nucleotide sequence ID" value="NZ_BMZP01000021.1"/>
</dbReference>
<dbReference type="Gene3D" id="3.50.50.60">
    <property type="entry name" value="FAD/NAD(P)-binding domain"/>
    <property type="match status" value="2"/>
</dbReference>
<evidence type="ECO:0000256" key="4">
    <source>
        <dbReference type="ARBA" id="ARBA00022827"/>
    </source>
</evidence>
<evidence type="ECO:0000256" key="6">
    <source>
        <dbReference type="ARBA" id="ARBA00023002"/>
    </source>
</evidence>
<gene>
    <name evidence="9" type="ORF">ACFOOT_20100</name>
</gene>
<dbReference type="InterPro" id="IPR023753">
    <property type="entry name" value="FAD/NAD-binding_dom"/>
</dbReference>
<keyword evidence="5" id="KW-0521">NADP</keyword>
<dbReference type="InterPro" id="IPR036188">
    <property type="entry name" value="FAD/NAD-bd_sf"/>
</dbReference>
<evidence type="ECO:0000259" key="8">
    <source>
        <dbReference type="Pfam" id="PF07992"/>
    </source>
</evidence>
<dbReference type="EMBL" id="JBHRYE010000051">
    <property type="protein sequence ID" value="MFC3673730.1"/>
    <property type="molecule type" value="Genomic_DNA"/>
</dbReference>
<comment type="similarity">
    <text evidence="2">Belongs to the FAD-binding monooxygenase family.</text>
</comment>
<evidence type="ECO:0000256" key="3">
    <source>
        <dbReference type="ARBA" id="ARBA00022630"/>
    </source>
</evidence>
<keyword evidence="3" id="KW-0285">Flavoprotein</keyword>
<evidence type="ECO:0000256" key="2">
    <source>
        <dbReference type="ARBA" id="ARBA00010139"/>
    </source>
</evidence>
<dbReference type="PANTHER" id="PTHR43098">
    <property type="entry name" value="L-ORNITHINE N(5)-MONOOXYGENASE-RELATED"/>
    <property type="match status" value="1"/>
</dbReference>
<keyword evidence="7 9" id="KW-0503">Monooxygenase</keyword>
<dbReference type="SUPFAM" id="SSF51905">
    <property type="entry name" value="FAD/NAD(P)-binding domain"/>
    <property type="match status" value="1"/>
</dbReference>
<dbReference type="PANTHER" id="PTHR43098:SF4">
    <property type="entry name" value="BLR3857 PROTEIN"/>
    <property type="match status" value="1"/>
</dbReference>
<organism evidence="9 10">
    <name type="scientific">Novosphingobium pokkalii</name>
    <dbReference type="NCBI Taxonomy" id="1770194"/>
    <lineage>
        <taxon>Bacteria</taxon>
        <taxon>Pseudomonadati</taxon>
        <taxon>Pseudomonadota</taxon>
        <taxon>Alphaproteobacteria</taxon>
        <taxon>Sphingomonadales</taxon>
        <taxon>Sphingomonadaceae</taxon>
        <taxon>Novosphingobium</taxon>
    </lineage>
</organism>
<comment type="caution">
    <text evidence="9">The sequence shown here is derived from an EMBL/GenBank/DDBJ whole genome shotgun (WGS) entry which is preliminary data.</text>
</comment>
<dbReference type="EC" id="1.14.13.-" evidence="9"/>
<name>A0ABV7V8K5_9SPHN</name>
<evidence type="ECO:0000256" key="7">
    <source>
        <dbReference type="ARBA" id="ARBA00023033"/>
    </source>
</evidence>
<proteinExistence type="inferred from homology"/>
<dbReference type="InterPro" id="IPR050775">
    <property type="entry name" value="FAD-binding_Monooxygenases"/>
</dbReference>
<evidence type="ECO:0000256" key="1">
    <source>
        <dbReference type="ARBA" id="ARBA00001974"/>
    </source>
</evidence>
<keyword evidence="4" id="KW-0274">FAD</keyword>
<comment type="cofactor">
    <cofactor evidence="1">
        <name>FAD</name>
        <dbReference type="ChEBI" id="CHEBI:57692"/>
    </cofactor>
</comment>
<reference evidence="10" key="1">
    <citation type="journal article" date="2019" name="Int. J. Syst. Evol. Microbiol.">
        <title>The Global Catalogue of Microorganisms (GCM) 10K type strain sequencing project: providing services to taxonomists for standard genome sequencing and annotation.</title>
        <authorList>
            <consortium name="The Broad Institute Genomics Platform"/>
            <consortium name="The Broad Institute Genome Sequencing Center for Infectious Disease"/>
            <person name="Wu L."/>
            <person name="Ma J."/>
        </authorList>
    </citation>
    <scope>NUCLEOTIDE SEQUENCE [LARGE SCALE GENOMIC DNA]</scope>
    <source>
        <strain evidence="10">KCTC 42224</strain>
    </source>
</reference>